<feature type="transmembrane region" description="Helical" evidence="1">
    <location>
        <begin position="65"/>
        <end position="84"/>
    </location>
</feature>
<name>A0A8S1JUP6_PARPR</name>
<accession>A0A8S1JUP6</accession>
<proteinExistence type="predicted"/>
<dbReference type="GO" id="GO:0005737">
    <property type="term" value="C:cytoplasm"/>
    <property type="evidence" value="ECO:0007669"/>
    <property type="project" value="TreeGrafter"/>
</dbReference>
<sequence length="280" mass="32899">MISLYYILNFLLISIYPISRIFRLLNFFILDVPDELGTTRENSIFYTIMAFAVIKYLRSYSTIQFLSSLFFTIKIALITSYLFVDTKISILYGGACLVIFVLCSEPKFNGKTKIQDIEEIKEFEEVVGVKFRDNEDGDIIEELNERFNKKQKGKEKNKKIQNYKMTEMVFAEFYVDWADTCNYTKEIWANFSCKYTTKGLKFISINLAKIPRLAECYRINTSAMSRQLPTVILFEDGEEAQRFPPIDEKTNKIPKVLKYGKKELQSYFDLEKRYLATRDL</sequence>
<dbReference type="PANTHER" id="PTHR45663">
    <property type="entry name" value="GEO12009P1"/>
    <property type="match status" value="1"/>
</dbReference>
<keyword evidence="3" id="KW-1185">Reference proteome</keyword>
<feature type="transmembrane region" description="Helical" evidence="1">
    <location>
        <begin position="7"/>
        <end position="30"/>
    </location>
</feature>
<evidence type="ECO:0000313" key="2">
    <source>
        <dbReference type="EMBL" id="CAD8046544.1"/>
    </source>
</evidence>
<organism evidence="2 3">
    <name type="scientific">Paramecium primaurelia</name>
    <dbReference type="NCBI Taxonomy" id="5886"/>
    <lineage>
        <taxon>Eukaryota</taxon>
        <taxon>Sar</taxon>
        <taxon>Alveolata</taxon>
        <taxon>Ciliophora</taxon>
        <taxon>Intramacronucleata</taxon>
        <taxon>Oligohymenophorea</taxon>
        <taxon>Peniculida</taxon>
        <taxon>Parameciidae</taxon>
        <taxon>Paramecium</taxon>
    </lineage>
</organism>
<gene>
    <name evidence="2" type="ORF">PPRIM_AZ9-3.1.T0100439</name>
</gene>
<evidence type="ECO:0008006" key="4">
    <source>
        <dbReference type="Google" id="ProtNLM"/>
    </source>
</evidence>
<dbReference type="Proteomes" id="UP000688137">
    <property type="component" value="Unassembled WGS sequence"/>
</dbReference>
<evidence type="ECO:0000256" key="1">
    <source>
        <dbReference type="SAM" id="Phobius"/>
    </source>
</evidence>
<keyword evidence="1" id="KW-1133">Transmembrane helix</keyword>
<dbReference type="GO" id="GO:0015035">
    <property type="term" value="F:protein-disulfide reductase activity"/>
    <property type="evidence" value="ECO:0007669"/>
    <property type="project" value="TreeGrafter"/>
</dbReference>
<evidence type="ECO:0000313" key="3">
    <source>
        <dbReference type="Proteomes" id="UP000688137"/>
    </source>
</evidence>
<comment type="caution">
    <text evidence="2">The sequence shown here is derived from an EMBL/GenBank/DDBJ whole genome shotgun (WGS) entry which is preliminary data.</text>
</comment>
<dbReference type="AlphaFoldDB" id="A0A8S1JUP6"/>
<reference evidence="2" key="1">
    <citation type="submission" date="2021-01" db="EMBL/GenBank/DDBJ databases">
        <authorList>
            <consortium name="Genoscope - CEA"/>
            <person name="William W."/>
        </authorList>
    </citation>
    <scope>NUCLEOTIDE SEQUENCE</scope>
</reference>
<dbReference type="OMA" id="VIMIRTR"/>
<dbReference type="PANTHER" id="PTHR45663:SF11">
    <property type="entry name" value="GEO12009P1"/>
    <property type="match status" value="1"/>
</dbReference>
<protein>
    <recommendedName>
        <fullName evidence="4">Thioredoxin domain-containing protein</fullName>
    </recommendedName>
</protein>
<keyword evidence="1" id="KW-0472">Membrane</keyword>
<dbReference type="EMBL" id="CAJJDM010000007">
    <property type="protein sequence ID" value="CAD8046544.1"/>
    <property type="molecule type" value="Genomic_DNA"/>
</dbReference>
<keyword evidence="1" id="KW-0812">Transmembrane</keyword>